<comment type="caution">
    <text evidence="15">The sequence shown here is derived from an EMBL/GenBank/DDBJ whole genome shotgun (WGS) entry which is preliminary data.</text>
</comment>
<dbReference type="Pfam" id="PF04617">
    <property type="entry name" value="Hox9_act"/>
    <property type="match status" value="1"/>
</dbReference>
<dbReference type="EMBL" id="JACDTQ010000550">
    <property type="protein sequence ID" value="KAF5927732.1"/>
    <property type="molecule type" value="Genomic_DNA"/>
</dbReference>
<dbReference type="PROSITE" id="PS00032">
    <property type="entry name" value="ANTENNAPEDIA"/>
    <property type="match status" value="3"/>
</dbReference>
<dbReference type="InterPro" id="IPR001356">
    <property type="entry name" value="HD"/>
</dbReference>
<protein>
    <recommendedName>
        <fullName evidence="14">Homeobox domain-containing protein</fullName>
    </recommendedName>
</protein>
<comment type="similarity">
    <text evidence="2">Belongs to the Abd-B homeobox family.</text>
</comment>
<dbReference type="InterPro" id="IPR046333">
    <property type="entry name" value="HXA10/ABDB-like"/>
</dbReference>
<proteinExistence type="inferred from homology"/>
<feature type="compositionally biased region" description="Low complexity" evidence="13">
    <location>
        <begin position="1160"/>
        <end position="1172"/>
    </location>
</feature>
<evidence type="ECO:0000256" key="12">
    <source>
        <dbReference type="RuleBase" id="RU004442"/>
    </source>
</evidence>
<feature type="region of interest" description="Disordered" evidence="13">
    <location>
        <begin position="512"/>
        <end position="555"/>
    </location>
</feature>
<feature type="region of interest" description="Disordered" evidence="13">
    <location>
        <begin position="816"/>
        <end position="858"/>
    </location>
</feature>
<feature type="DNA-binding region" description="Homeobox" evidence="10">
    <location>
        <begin position="338"/>
        <end position="383"/>
    </location>
</feature>
<dbReference type="Pfam" id="PF00046">
    <property type="entry name" value="Homeodomain"/>
    <property type="match status" value="3"/>
</dbReference>
<evidence type="ECO:0000256" key="13">
    <source>
        <dbReference type="SAM" id="MobiDB-lite"/>
    </source>
</evidence>
<evidence type="ECO:0000256" key="5">
    <source>
        <dbReference type="ARBA" id="ARBA00023015"/>
    </source>
</evidence>
<dbReference type="Gene3D" id="1.10.10.60">
    <property type="entry name" value="Homeodomain-like"/>
    <property type="match status" value="3"/>
</dbReference>
<organism evidence="15 16">
    <name type="scientific">Diceros bicornis minor</name>
    <name type="common">South-central black rhinoceros</name>
    <dbReference type="NCBI Taxonomy" id="77932"/>
    <lineage>
        <taxon>Eukaryota</taxon>
        <taxon>Metazoa</taxon>
        <taxon>Chordata</taxon>
        <taxon>Craniata</taxon>
        <taxon>Vertebrata</taxon>
        <taxon>Euteleostomi</taxon>
        <taxon>Mammalia</taxon>
        <taxon>Eutheria</taxon>
        <taxon>Laurasiatheria</taxon>
        <taxon>Perissodactyla</taxon>
        <taxon>Rhinocerotidae</taxon>
        <taxon>Diceros</taxon>
    </lineage>
</organism>
<evidence type="ECO:0000256" key="2">
    <source>
        <dbReference type="ARBA" id="ARBA00006317"/>
    </source>
</evidence>
<dbReference type="InterPro" id="IPR009057">
    <property type="entry name" value="Homeodomain-like_sf"/>
</dbReference>
<name>A0A7J7FI16_DICBM</name>
<keyword evidence="9 10" id="KW-0539">Nucleus</keyword>
<evidence type="ECO:0000256" key="1">
    <source>
        <dbReference type="ARBA" id="ARBA00004123"/>
    </source>
</evidence>
<dbReference type="GO" id="GO:0006351">
    <property type="term" value="P:DNA-templated transcription"/>
    <property type="evidence" value="ECO:0007669"/>
    <property type="project" value="InterPro"/>
</dbReference>
<dbReference type="PROSITE" id="PS51257">
    <property type="entry name" value="PROKAR_LIPOPROTEIN"/>
    <property type="match status" value="1"/>
</dbReference>
<dbReference type="PANTHER" id="PTHR45874:SF1">
    <property type="entry name" value="HOMEOBOX PROTEIN HOX-A10"/>
    <property type="match status" value="1"/>
</dbReference>
<dbReference type="GO" id="GO:0000978">
    <property type="term" value="F:RNA polymerase II cis-regulatory region sequence-specific DNA binding"/>
    <property type="evidence" value="ECO:0007669"/>
    <property type="project" value="TreeGrafter"/>
</dbReference>
<keyword evidence="5" id="KW-0805">Transcription regulation</keyword>
<comment type="similarity">
    <text evidence="3 12">Belongs to the Antp homeobox family.</text>
</comment>
<feature type="DNA-binding region" description="Homeobox" evidence="10">
    <location>
        <begin position="1201"/>
        <end position="1260"/>
    </location>
</feature>
<keyword evidence="4" id="KW-0217">Developmental protein</keyword>
<evidence type="ECO:0000256" key="4">
    <source>
        <dbReference type="ARBA" id="ARBA00022473"/>
    </source>
</evidence>
<dbReference type="InterPro" id="IPR001827">
    <property type="entry name" value="Homeobox_Antennapedia_CS"/>
</dbReference>
<dbReference type="InterPro" id="IPR006711">
    <property type="entry name" value="Hox9_activation_N"/>
</dbReference>
<dbReference type="GO" id="GO:0005634">
    <property type="term" value="C:nucleus"/>
    <property type="evidence" value="ECO:0007669"/>
    <property type="project" value="UniProtKB-SubCell"/>
</dbReference>
<feature type="compositionally biased region" description="Pro residues" evidence="13">
    <location>
        <begin position="131"/>
        <end position="155"/>
    </location>
</feature>
<dbReference type="PANTHER" id="PTHR45874">
    <property type="entry name" value="HOMEOBOX PROTEIN ABDOMINAL-B"/>
    <property type="match status" value="1"/>
</dbReference>
<dbReference type="GO" id="GO:0000981">
    <property type="term" value="F:DNA-binding transcription factor activity, RNA polymerase II-specific"/>
    <property type="evidence" value="ECO:0007669"/>
    <property type="project" value="InterPro"/>
</dbReference>
<feature type="compositionally biased region" description="Polar residues" evidence="13">
    <location>
        <begin position="835"/>
        <end position="846"/>
    </location>
</feature>
<dbReference type="InterPro" id="IPR017970">
    <property type="entry name" value="Homeobox_CS"/>
</dbReference>
<dbReference type="SMART" id="SM00389">
    <property type="entry name" value="HOX"/>
    <property type="match status" value="3"/>
</dbReference>
<feature type="domain" description="Homeobox" evidence="14">
    <location>
        <begin position="561"/>
        <end position="621"/>
    </location>
</feature>
<dbReference type="AlphaFoldDB" id="A0A7J7FI16"/>
<evidence type="ECO:0000259" key="14">
    <source>
        <dbReference type="PROSITE" id="PS50071"/>
    </source>
</evidence>
<reference evidence="15 16" key="1">
    <citation type="journal article" date="2020" name="Mol. Biol. Evol.">
        <title>Interspecific Gene Flow and the Evolution of Specialization in Black and White Rhinoceros.</title>
        <authorList>
            <person name="Moodley Y."/>
            <person name="Westbury M.V."/>
            <person name="Russo I.M."/>
            <person name="Gopalakrishnan S."/>
            <person name="Rakotoarivelo A."/>
            <person name="Olsen R.A."/>
            <person name="Prost S."/>
            <person name="Tunstall T."/>
            <person name="Ryder O.A."/>
            <person name="Dalen L."/>
            <person name="Bruford M.W."/>
        </authorList>
    </citation>
    <scope>NUCLEOTIDE SEQUENCE [LARGE SCALE GENOMIC DNA]</scope>
    <source>
        <strain evidence="15">SBR-YM</strain>
        <tissue evidence="15">Skin</tissue>
    </source>
</reference>
<evidence type="ECO:0000256" key="11">
    <source>
        <dbReference type="RuleBase" id="RU000682"/>
    </source>
</evidence>
<gene>
    <name evidence="15" type="ORF">HPG69_000638</name>
</gene>
<feature type="domain" description="Homeobox" evidence="14">
    <location>
        <begin position="336"/>
        <end position="382"/>
    </location>
</feature>
<feature type="compositionally biased region" description="Low complexity" evidence="13">
    <location>
        <begin position="1125"/>
        <end position="1140"/>
    </location>
</feature>
<feature type="compositionally biased region" description="Low complexity" evidence="13">
    <location>
        <begin position="296"/>
        <end position="314"/>
    </location>
</feature>
<evidence type="ECO:0000256" key="3">
    <source>
        <dbReference type="ARBA" id="ARBA00009107"/>
    </source>
</evidence>
<dbReference type="InterPro" id="IPR020479">
    <property type="entry name" value="HD_metazoa"/>
</dbReference>
<accession>A0A7J7FI16</accession>
<dbReference type="Proteomes" id="UP000551758">
    <property type="component" value="Unassembled WGS sequence"/>
</dbReference>
<evidence type="ECO:0000313" key="16">
    <source>
        <dbReference type="Proteomes" id="UP000551758"/>
    </source>
</evidence>
<keyword evidence="8" id="KW-0804">Transcription</keyword>
<feature type="region of interest" description="Disordered" evidence="13">
    <location>
        <begin position="124"/>
        <end position="159"/>
    </location>
</feature>
<keyword evidence="7 10" id="KW-0371">Homeobox</keyword>
<evidence type="ECO:0000256" key="6">
    <source>
        <dbReference type="ARBA" id="ARBA00023125"/>
    </source>
</evidence>
<evidence type="ECO:0000256" key="10">
    <source>
        <dbReference type="PROSITE-ProRule" id="PRU00108"/>
    </source>
</evidence>
<comment type="subcellular location">
    <subcellularLocation>
        <location evidence="1 10 11">Nucleus</location>
    </subcellularLocation>
</comment>
<dbReference type="SUPFAM" id="SSF46689">
    <property type="entry name" value="Homeodomain-like"/>
    <property type="match status" value="3"/>
</dbReference>
<dbReference type="PROSITE" id="PS00027">
    <property type="entry name" value="HOMEOBOX_1"/>
    <property type="match status" value="2"/>
</dbReference>
<keyword evidence="6 10" id="KW-0238">DNA-binding</keyword>
<feature type="domain" description="Homeobox" evidence="14">
    <location>
        <begin position="1199"/>
        <end position="1259"/>
    </location>
</feature>
<dbReference type="CDD" id="cd00086">
    <property type="entry name" value="homeodomain"/>
    <property type="match status" value="3"/>
</dbReference>
<dbReference type="PRINTS" id="PR00024">
    <property type="entry name" value="HOMEOBOX"/>
</dbReference>
<feature type="DNA-binding region" description="Homeobox" evidence="10">
    <location>
        <begin position="563"/>
        <end position="622"/>
    </location>
</feature>
<sequence>MSARKSYLLPSPNYPTTMSCSESPAANSFLVDSLISSGRGEAGGGGGGAGGGGGGGYYAHGGVYLPPAADLPYGLQSCGLFPALGGKRNEAASPGGGGGGSGGLGPGAHGYAPAPIDLWLDAPRSCRMEPPEGPPPQQTQQQQPPPPQPPQPPPQATSCSFAQNIKEESSYCLYDSADKCPKGSAAAAELAPFPRGPPPDGCALGTSSGVPVPGYFRLSQAYGTTKSYGSGGGALQLGAGPFPAQPPGRGFDPPPSLASGSADAARKERALDSPPPPTLACGGSGGGSQGDEEAHASSSAAEELSPAPSESSKASPEKDSLGNSKGENAANWLTAKSGRKKRCPYTKHQTLELEKEFLFNMYLTRERRLEISRSVHLTDRQLGAGRYAPGALGQPPRQAAALAEHPDFSPCSFQSKAAVFGASWNPVHAAGANAVPAAVYHHHHHHPYVHPQAPVAAAAPDGRYMRSWLEPTPGALSFAGLPSSRPYGIKPEPLSARRGDCPTLDTHTLSLTDYACGSPPVDREKQPSEGAFSENNAENESSGDKPPIDPNNPAANWLHARSTRKKRCPYTKHQTLELEKEFLFNMYLTRDRRYEVARLLNLTERQVKIWFQNRRMKMKKINKDRAKDDKYTAGASLFQNAEPTSCSFAPNSQRSGYGAGAGAFASTVPGLYNVNSPLYQSPFASGYGLGADAYGNLPCASYDQNIPGLCSDLAKGACDKADEGALHGPAEANFRIYPWMRLPSGQDSFLGQLPLYPAGYDALRPFPASYGASSLPDKTYTSPCFYQQSNSVLACNRASYEYGASCFYSDKDLSGASPSGSGKQRGPGDYLHFSPEQQYKSDSSSVPGKALHDEGTDRKYTSPVYPWMQRMNSCAGAVYGSHGRRGRQTYTRYQTLELEKDGWRSSPTERRRREAGTRLGRARHLSRLHPSPPLVREFTSRGHQAGFTTGQQKHVIRSRTPYLGAYVGGNQVHVPVISIIHHKLCKGAIDAQTTASHKSSTHIKKQMSSYFVNSFCGRYPNGPDYQLHNYGDHSSVSEQFRDSASMHSGRYGYGYNGMDLSVGRSGSGHFGSGERARSYAAGASTAPAEPRYSQPATSTHSPPPDPLPCSAVAPSPGSDSHHGGKNSLGNSSGASANAGSTHISSREGVGTASGAEEDAPASSEQASAQSEPSPAPPAQPQIYPWMRKLHISHDNIGGPEGKRARTAYTRYQTLELEKEFHFNRYLTRRRRIEIAHALCLSERQIKIWFQNRRMKWKKDNKLKSMSMAAAGGAFRP</sequence>
<feature type="region of interest" description="Disordered" evidence="13">
    <location>
        <begin position="183"/>
        <end position="205"/>
    </location>
</feature>
<dbReference type="PRINTS" id="PR00025">
    <property type="entry name" value="ANTENNAPEDIA"/>
</dbReference>
<keyword evidence="16" id="KW-1185">Reference proteome</keyword>
<feature type="region of interest" description="Disordered" evidence="13">
    <location>
        <begin position="1"/>
        <end position="20"/>
    </location>
</feature>
<dbReference type="FunFam" id="1.10.10.60:FF:000055">
    <property type="entry name" value="Homeobox protein Hox-A5"/>
    <property type="match status" value="1"/>
</dbReference>
<dbReference type="FunFam" id="1.10.10.60:FF:000018">
    <property type="entry name" value="Homeobox A10"/>
    <property type="match status" value="1"/>
</dbReference>
<dbReference type="InterPro" id="IPR017995">
    <property type="entry name" value="Homeobox_antennapedia"/>
</dbReference>
<evidence type="ECO:0000313" key="15">
    <source>
        <dbReference type="EMBL" id="KAF5927732.1"/>
    </source>
</evidence>
<evidence type="ECO:0000256" key="9">
    <source>
        <dbReference type="ARBA" id="ARBA00023242"/>
    </source>
</evidence>
<feature type="region of interest" description="Disordered" evidence="13">
    <location>
        <begin position="223"/>
        <end position="341"/>
    </location>
</feature>
<feature type="region of interest" description="Disordered" evidence="13">
    <location>
        <begin position="1066"/>
        <end position="1181"/>
    </location>
</feature>
<evidence type="ECO:0000256" key="8">
    <source>
        <dbReference type="ARBA" id="ARBA00023163"/>
    </source>
</evidence>
<dbReference type="PROSITE" id="PS50071">
    <property type="entry name" value="HOMEOBOX_2"/>
    <property type="match status" value="3"/>
</dbReference>
<evidence type="ECO:0000256" key="7">
    <source>
        <dbReference type="ARBA" id="ARBA00023155"/>
    </source>
</evidence>